<evidence type="ECO:0000313" key="3">
    <source>
        <dbReference type="EnsemblMetazoa" id="ASIC000070-PA"/>
    </source>
</evidence>
<dbReference type="Proteomes" id="UP000030765">
    <property type="component" value="Unassembled WGS sequence"/>
</dbReference>
<protein>
    <submittedName>
        <fullName evidence="2 3">AraC family transcriptional regulator</fullName>
    </submittedName>
</protein>
<evidence type="ECO:0000256" key="1">
    <source>
        <dbReference type="SAM" id="MobiDB-lite"/>
    </source>
</evidence>
<name>A0A084V9U5_ANOSI</name>
<gene>
    <name evidence="2" type="ORF">ZHAS_00000070</name>
</gene>
<dbReference type="EMBL" id="ATLV01000355">
    <property type="status" value="NOT_ANNOTATED_CDS"/>
    <property type="molecule type" value="Genomic_DNA"/>
</dbReference>
<dbReference type="EnsemblMetazoa" id="ASIC000070-RA">
    <property type="protein sequence ID" value="ASIC000070-PA"/>
    <property type="gene ID" value="ASIC000070"/>
</dbReference>
<keyword evidence="4" id="KW-1185">Reference proteome</keyword>
<accession>A0A084V9U5</accession>
<dbReference type="AlphaFoldDB" id="A0A084V9U5"/>
<dbReference type="EMBL" id="KE523872">
    <property type="protein sequence ID" value="KFB34739.1"/>
    <property type="molecule type" value="Genomic_DNA"/>
</dbReference>
<evidence type="ECO:0000313" key="2">
    <source>
        <dbReference type="EMBL" id="KFB34739.1"/>
    </source>
</evidence>
<reference evidence="3" key="2">
    <citation type="submission" date="2020-05" db="UniProtKB">
        <authorList>
            <consortium name="EnsemblMetazoa"/>
        </authorList>
    </citation>
    <scope>IDENTIFICATION</scope>
</reference>
<evidence type="ECO:0000313" key="4">
    <source>
        <dbReference type="Proteomes" id="UP000030765"/>
    </source>
</evidence>
<sequence>MGSEGSDVSDPMGSLDFLVEDISRFCEWPIAGPRDPLPVGPGVTDPILSSYFYADNAEDLVQRPAAASTGDSPNPEPFDQNLCDGENETLYGENQHLVDFDLLEGASTVLSPSWTQPQFFPLPDQIISNVEQDPSAQSSIFDMEADTPIQTDEMEVEPETEATNFAPDFVLYIFTYFYTMFQRAVASVSRQFR</sequence>
<dbReference type="VEuPathDB" id="VectorBase:ASIS000187"/>
<proteinExistence type="predicted"/>
<reference evidence="2 4" key="1">
    <citation type="journal article" date="2014" name="BMC Genomics">
        <title>Genome sequence of Anopheles sinensis provides insight into genetics basis of mosquito competence for malaria parasites.</title>
        <authorList>
            <person name="Zhou D."/>
            <person name="Zhang D."/>
            <person name="Ding G."/>
            <person name="Shi L."/>
            <person name="Hou Q."/>
            <person name="Ye Y."/>
            <person name="Xu Y."/>
            <person name="Zhou H."/>
            <person name="Xiong C."/>
            <person name="Li S."/>
            <person name="Yu J."/>
            <person name="Hong S."/>
            <person name="Yu X."/>
            <person name="Zou P."/>
            <person name="Chen C."/>
            <person name="Chang X."/>
            <person name="Wang W."/>
            <person name="Lv Y."/>
            <person name="Sun Y."/>
            <person name="Ma L."/>
            <person name="Shen B."/>
            <person name="Zhu C."/>
        </authorList>
    </citation>
    <scope>NUCLEOTIDE SEQUENCE [LARGE SCALE GENOMIC DNA]</scope>
</reference>
<organism evidence="2">
    <name type="scientific">Anopheles sinensis</name>
    <name type="common">Mosquito</name>
    <dbReference type="NCBI Taxonomy" id="74873"/>
    <lineage>
        <taxon>Eukaryota</taxon>
        <taxon>Metazoa</taxon>
        <taxon>Ecdysozoa</taxon>
        <taxon>Arthropoda</taxon>
        <taxon>Hexapoda</taxon>
        <taxon>Insecta</taxon>
        <taxon>Pterygota</taxon>
        <taxon>Neoptera</taxon>
        <taxon>Endopterygota</taxon>
        <taxon>Diptera</taxon>
        <taxon>Nematocera</taxon>
        <taxon>Culicoidea</taxon>
        <taxon>Culicidae</taxon>
        <taxon>Anophelinae</taxon>
        <taxon>Anopheles</taxon>
    </lineage>
</organism>
<dbReference type="VEuPathDB" id="VectorBase:ASIC000070"/>
<feature type="region of interest" description="Disordered" evidence="1">
    <location>
        <begin position="65"/>
        <end position="86"/>
    </location>
</feature>